<dbReference type="SUPFAM" id="SSF54001">
    <property type="entry name" value="Cysteine proteinases"/>
    <property type="match status" value="1"/>
</dbReference>
<dbReference type="AlphaFoldDB" id="A0A1M5N6V9"/>
<proteinExistence type="inferred from homology"/>
<evidence type="ECO:0000256" key="3">
    <source>
        <dbReference type="ARBA" id="ARBA00022801"/>
    </source>
</evidence>
<dbReference type="PANTHER" id="PTHR47359:SF3">
    <property type="entry name" value="NLP_P60 DOMAIN-CONTAINING PROTEIN-RELATED"/>
    <property type="match status" value="1"/>
</dbReference>
<feature type="chain" id="PRO_5012770605" evidence="7">
    <location>
        <begin position="34"/>
        <end position="473"/>
    </location>
</feature>
<dbReference type="InterPro" id="IPR038765">
    <property type="entry name" value="Papain-like_cys_pep_sf"/>
</dbReference>
<evidence type="ECO:0000313" key="9">
    <source>
        <dbReference type="EMBL" id="SHG84743.1"/>
    </source>
</evidence>
<keyword evidence="5" id="KW-0175">Coiled coil</keyword>
<feature type="signal peptide" evidence="7">
    <location>
        <begin position="1"/>
        <end position="33"/>
    </location>
</feature>
<evidence type="ECO:0000259" key="8">
    <source>
        <dbReference type="PROSITE" id="PS51935"/>
    </source>
</evidence>
<name>A0A1M5N6V9_9ACTN</name>
<feature type="region of interest" description="Disordered" evidence="6">
    <location>
        <begin position="295"/>
        <end position="332"/>
    </location>
</feature>
<evidence type="ECO:0000256" key="4">
    <source>
        <dbReference type="ARBA" id="ARBA00022807"/>
    </source>
</evidence>
<evidence type="ECO:0000256" key="6">
    <source>
        <dbReference type="SAM" id="MobiDB-lite"/>
    </source>
</evidence>
<keyword evidence="7" id="KW-0732">Signal</keyword>
<evidence type="ECO:0000256" key="1">
    <source>
        <dbReference type="ARBA" id="ARBA00007074"/>
    </source>
</evidence>
<dbReference type="Pfam" id="PF00877">
    <property type="entry name" value="NLPC_P60"/>
    <property type="match status" value="1"/>
</dbReference>
<sequence>MQVCRIGGRRVTAWVAATTIAAGMFLGVHDASAAPTAPPKPPTTNPTDQQLRDAAAQRDVLATTVGQLSGQIAAAQDRLRRLQQQAELAEQRVAYAITQYRTAQTESQRAQTASVTAANRVKQAQVRFAQYMQTIYVDGRPNGMTGTLLTANDPSSLLQQTNYQQFEVDQNAGVIGEMQRLSVASSNARAKAERARLKAAKAKVAAEKAQQAAAEAVADQRSEQAGLEATQAQKQQQLTVAKQKQVQLLNNRATFTEYVRELREYRAYVAEQKRIAEARRQERLRQQRLREEAERLKEQARKNRKHGGHHSGRSADVQTYSPPAPSGGSWSRSKARAAIARAESTLGTPYAWAGGGVGGPSYGACVPSAGAPNDCYIRGYDCSGLVMYAWGKNWAHYADTQYNQAGSYHPSRDRLRPGDLVFFGYRGGGSDLHHVAMYLGGGRIIEAPYSGGVVQYNRLDNYSDYYGATRPLT</sequence>
<dbReference type="GO" id="GO:0008234">
    <property type="term" value="F:cysteine-type peptidase activity"/>
    <property type="evidence" value="ECO:0007669"/>
    <property type="project" value="UniProtKB-KW"/>
</dbReference>
<evidence type="ECO:0000256" key="2">
    <source>
        <dbReference type="ARBA" id="ARBA00022670"/>
    </source>
</evidence>
<accession>A0A1M5N6V9</accession>
<dbReference type="Proteomes" id="UP000186132">
    <property type="component" value="Unassembled WGS sequence"/>
</dbReference>
<evidence type="ECO:0000256" key="7">
    <source>
        <dbReference type="SAM" id="SignalP"/>
    </source>
</evidence>
<evidence type="ECO:0000256" key="5">
    <source>
        <dbReference type="SAM" id="Coils"/>
    </source>
</evidence>
<dbReference type="InterPro" id="IPR051794">
    <property type="entry name" value="PG_Endopeptidase_C40"/>
</dbReference>
<dbReference type="GO" id="GO:0006508">
    <property type="term" value="P:proteolysis"/>
    <property type="evidence" value="ECO:0007669"/>
    <property type="project" value="UniProtKB-KW"/>
</dbReference>
<dbReference type="Gene3D" id="3.90.1720.10">
    <property type="entry name" value="endopeptidase domain like (from Nostoc punctiforme)"/>
    <property type="match status" value="1"/>
</dbReference>
<reference evidence="9 10" key="1">
    <citation type="submission" date="2016-11" db="EMBL/GenBank/DDBJ databases">
        <authorList>
            <person name="Jaros S."/>
            <person name="Januszkiewicz K."/>
            <person name="Wedrychowicz H."/>
        </authorList>
    </citation>
    <scope>NUCLEOTIDE SEQUENCE [LARGE SCALE GENOMIC DNA]</scope>
    <source>
        <strain evidence="9 10">DSM 45627</strain>
    </source>
</reference>
<comment type="similarity">
    <text evidence="1">Belongs to the peptidase C40 family.</text>
</comment>
<evidence type="ECO:0000313" key="10">
    <source>
        <dbReference type="Proteomes" id="UP000186132"/>
    </source>
</evidence>
<keyword evidence="3 9" id="KW-0378">Hydrolase</keyword>
<feature type="coiled-coil region" evidence="5">
    <location>
        <begin position="65"/>
        <end position="99"/>
    </location>
</feature>
<keyword evidence="10" id="KW-1185">Reference proteome</keyword>
<dbReference type="PANTHER" id="PTHR47359">
    <property type="entry name" value="PEPTIDOGLYCAN DL-ENDOPEPTIDASE CWLO"/>
    <property type="match status" value="1"/>
</dbReference>
<dbReference type="InterPro" id="IPR000064">
    <property type="entry name" value="NLP_P60_dom"/>
</dbReference>
<organism evidence="9 10">
    <name type="scientific">Jatrophihabitans endophyticus</name>
    <dbReference type="NCBI Taxonomy" id="1206085"/>
    <lineage>
        <taxon>Bacteria</taxon>
        <taxon>Bacillati</taxon>
        <taxon>Actinomycetota</taxon>
        <taxon>Actinomycetes</taxon>
        <taxon>Jatrophihabitantales</taxon>
        <taxon>Jatrophihabitantaceae</taxon>
        <taxon>Jatrophihabitans</taxon>
    </lineage>
</organism>
<dbReference type="STRING" id="1206085.SAMN05443575_2920"/>
<keyword evidence="2" id="KW-0645">Protease</keyword>
<protein>
    <submittedName>
        <fullName evidence="9">Cell wall-associated hydrolase, NlpC family</fullName>
    </submittedName>
</protein>
<feature type="domain" description="NlpC/P60" evidence="8">
    <location>
        <begin position="332"/>
        <end position="473"/>
    </location>
</feature>
<dbReference type="OrthoDB" id="9815778at2"/>
<dbReference type="PROSITE" id="PS51935">
    <property type="entry name" value="NLPC_P60"/>
    <property type="match status" value="1"/>
</dbReference>
<gene>
    <name evidence="9" type="ORF">SAMN05443575_2920</name>
</gene>
<feature type="compositionally biased region" description="Basic residues" evidence="6">
    <location>
        <begin position="302"/>
        <end position="312"/>
    </location>
</feature>
<dbReference type="EMBL" id="FQVU01000003">
    <property type="protein sequence ID" value="SHG84743.1"/>
    <property type="molecule type" value="Genomic_DNA"/>
</dbReference>
<dbReference type="RefSeq" id="WP_073390974.1">
    <property type="nucleotide sequence ID" value="NZ_FQVU01000003.1"/>
</dbReference>
<keyword evidence="4" id="KW-0788">Thiol protease</keyword>